<dbReference type="EMBL" id="BSET01000001">
    <property type="protein sequence ID" value="GLK00501.1"/>
    <property type="molecule type" value="Genomic_DNA"/>
</dbReference>
<keyword evidence="10" id="KW-0812">Transmembrane</keyword>
<dbReference type="Gene3D" id="3.30.1380.10">
    <property type="match status" value="1"/>
</dbReference>
<sequence>MDGIQVLTLIGSVILALVALAALFLLPRISRPAGKGLLVLGVLVALGTAWTTGSQALTPAAQTGWALSTPSEAPRPADFVDARSLDKTIQVELRYATTNNFTGEKVDGYESSDVVILQEDAAAALAAVQEELAASNLGLLVYDAYRPTTAVEFFQAWSQNPDDSTKAEYYPTFEKPQLFELGYIADHSKHSLGGTVDLTIIDLTTGSPLDMGGPFDFFGERSHYDAEGLSAEQTENRALLREVMTAHGFEPYEMEWWHFTYPLTDAVAQSFPVR</sequence>
<feature type="binding site" evidence="9">
    <location>
        <position position="190"/>
    </location>
    <ligand>
        <name>Zn(2+)</name>
        <dbReference type="ChEBI" id="CHEBI:29105"/>
        <note>catalytic</note>
    </ligand>
</feature>
<evidence type="ECO:0000313" key="12">
    <source>
        <dbReference type="Proteomes" id="UP001142325"/>
    </source>
</evidence>
<feature type="binding site" evidence="9">
    <location>
        <position position="258"/>
    </location>
    <ligand>
        <name>Zn(2+)</name>
        <dbReference type="ChEBI" id="CHEBI:29105"/>
        <note>catalytic</note>
    </ligand>
</feature>
<evidence type="ECO:0000313" key="11">
    <source>
        <dbReference type="EMBL" id="GLK00501.1"/>
    </source>
</evidence>
<evidence type="ECO:0000256" key="4">
    <source>
        <dbReference type="ARBA" id="ARBA00022801"/>
    </source>
</evidence>
<comment type="similarity">
    <text evidence="9">Belongs to the peptidase M15D family.</text>
</comment>
<dbReference type="PANTHER" id="PTHR43126">
    <property type="entry name" value="D-ALANYL-D-ALANINE DIPEPTIDASE"/>
    <property type="match status" value="1"/>
</dbReference>
<keyword evidence="10" id="KW-0472">Membrane</keyword>
<comment type="caution">
    <text evidence="11">The sequence shown here is derived from an EMBL/GenBank/DDBJ whole genome shotgun (WGS) entry which is preliminary data.</text>
</comment>
<dbReference type="HAMAP" id="MF_01924">
    <property type="entry name" value="A_A_dipeptidase"/>
    <property type="match status" value="1"/>
</dbReference>
<dbReference type="AlphaFoldDB" id="A0A9W6M7T2"/>
<comment type="cofactor">
    <cofactor evidence="9">
        <name>Zn(2+)</name>
        <dbReference type="ChEBI" id="CHEBI:29105"/>
    </cofactor>
    <text evidence="9">Binds 1 zinc ion per subunit.</text>
</comment>
<dbReference type="GO" id="GO:0071555">
    <property type="term" value="P:cell wall organization"/>
    <property type="evidence" value="ECO:0007669"/>
    <property type="project" value="UniProtKB-KW"/>
</dbReference>
<evidence type="ECO:0000256" key="7">
    <source>
        <dbReference type="ARBA" id="ARBA00023049"/>
    </source>
</evidence>
<dbReference type="InterPro" id="IPR009045">
    <property type="entry name" value="Zn_M74/Hedgehog-like"/>
</dbReference>
<reference evidence="11" key="1">
    <citation type="journal article" date="2014" name="Int. J. Syst. Evol. Microbiol.">
        <title>Complete genome sequence of Corynebacterium casei LMG S-19264T (=DSM 44701T), isolated from a smear-ripened cheese.</title>
        <authorList>
            <consortium name="US DOE Joint Genome Institute (JGI-PGF)"/>
            <person name="Walter F."/>
            <person name="Albersmeier A."/>
            <person name="Kalinowski J."/>
            <person name="Ruckert C."/>
        </authorList>
    </citation>
    <scope>NUCLEOTIDE SEQUENCE</scope>
    <source>
        <strain evidence="11">VKM Ac-1958</strain>
    </source>
</reference>
<dbReference type="RefSeq" id="WP_204938217.1">
    <property type="nucleotide sequence ID" value="NZ_BAAAUM010000001.1"/>
</dbReference>
<organism evidence="11 12">
    <name type="scientific">Microbacterium keratanolyticum</name>
    <dbReference type="NCBI Taxonomy" id="67574"/>
    <lineage>
        <taxon>Bacteria</taxon>
        <taxon>Bacillati</taxon>
        <taxon>Actinomycetota</taxon>
        <taxon>Actinomycetes</taxon>
        <taxon>Micrococcales</taxon>
        <taxon>Microbacteriaceae</taxon>
        <taxon>Microbacterium</taxon>
    </lineage>
</organism>
<feature type="binding site" evidence="9">
    <location>
        <position position="197"/>
    </location>
    <ligand>
        <name>Zn(2+)</name>
        <dbReference type="ChEBI" id="CHEBI:29105"/>
        <note>catalytic</note>
    </ligand>
</feature>
<dbReference type="GO" id="GO:0006508">
    <property type="term" value="P:proteolysis"/>
    <property type="evidence" value="ECO:0007669"/>
    <property type="project" value="UniProtKB-KW"/>
</dbReference>
<keyword evidence="8" id="KW-0961">Cell wall biogenesis/degradation</keyword>
<feature type="site" description="Transition state stabilizer" evidence="9">
    <location>
        <position position="146"/>
    </location>
</feature>
<keyword evidence="12" id="KW-1185">Reference proteome</keyword>
<keyword evidence="3 9" id="KW-0479">Metal-binding</keyword>
<reference evidence="11" key="2">
    <citation type="submission" date="2023-01" db="EMBL/GenBank/DDBJ databases">
        <authorList>
            <person name="Sun Q."/>
            <person name="Evtushenko L."/>
        </authorList>
    </citation>
    <scope>NUCLEOTIDE SEQUENCE</scope>
    <source>
        <strain evidence="11">VKM Ac-1958</strain>
    </source>
</reference>
<keyword evidence="2 9" id="KW-0645">Protease</keyword>
<evidence type="ECO:0000256" key="2">
    <source>
        <dbReference type="ARBA" id="ARBA00022670"/>
    </source>
</evidence>
<evidence type="ECO:0000256" key="10">
    <source>
        <dbReference type="SAM" id="Phobius"/>
    </source>
</evidence>
<keyword evidence="5 9" id="KW-0862">Zinc</keyword>
<feature type="active site" description="Proton donor/acceptor" evidence="9">
    <location>
        <position position="255"/>
    </location>
</feature>
<dbReference type="CDD" id="cd14817">
    <property type="entry name" value="D-Ala-D-Ala_dipeptidase_VanX"/>
    <property type="match status" value="1"/>
</dbReference>
<evidence type="ECO:0000256" key="9">
    <source>
        <dbReference type="HAMAP-Rule" id="MF_01924"/>
    </source>
</evidence>
<dbReference type="Proteomes" id="UP001142325">
    <property type="component" value="Unassembled WGS sequence"/>
</dbReference>
<dbReference type="PANTHER" id="PTHR43126:SF1">
    <property type="entry name" value="D-ALANYL-D-ALANINE DIPEPTIDASE"/>
    <property type="match status" value="1"/>
</dbReference>
<comment type="function">
    <text evidence="9">Catalyzes hydrolysis of the D-alanyl-D-alanine dipeptide.</text>
</comment>
<dbReference type="EC" id="3.4.13.22" evidence="9"/>
<evidence type="ECO:0000256" key="6">
    <source>
        <dbReference type="ARBA" id="ARBA00022997"/>
    </source>
</evidence>
<feature type="transmembrane region" description="Helical" evidence="10">
    <location>
        <begin position="6"/>
        <end position="26"/>
    </location>
</feature>
<dbReference type="GO" id="GO:0160237">
    <property type="term" value="F:D-Ala-D-Ala dipeptidase activity"/>
    <property type="evidence" value="ECO:0007669"/>
    <property type="project" value="UniProtKB-EC"/>
</dbReference>
<proteinExistence type="inferred from homology"/>
<accession>A0A9W6M7T2</accession>
<gene>
    <name evidence="11" type="ORF">GCM10017596_02160</name>
</gene>
<keyword evidence="4 9" id="KW-0378">Hydrolase</keyword>
<dbReference type="GO" id="GO:0008237">
    <property type="term" value="F:metallopeptidase activity"/>
    <property type="evidence" value="ECO:0007669"/>
    <property type="project" value="UniProtKB-KW"/>
</dbReference>
<protein>
    <recommendedName>
        <fullName evidence="9">D-alanyl-D-alanine dipeptidase</fullName>
        <shortName evidence="9">D-Ala-D-Ala dipeptidase</shortName>
        <ecNumber evidence="9">3.4.13.22</ecNumber>
    </recommendedName>
</protein>
<dbReference type="Pfam" id="PF01427">
    <property type="entry name" value="Peptidase_M15"/>
    <property type="match status" value="1"/>
</dbReference>
<dbReference type="InterPro" id="IPR000755">
    <property type="entry name" value="A_A_dipeptidase"/>
</dbReference>
<dbReference type="GO" id="GO:0008270">
    <property type="term" value="F:zinc ion binding"/>
    <property type="evidence" value="ECO:0007669"/>
    <property type="project" value="UniProtKB-UniRule"/>
</dbReference>
<keyword evidence="6 9" id="KW-0224">Dipeptidase</keyword>
<keyword evidence="7 9" id="KW-0482">Metalloprotease</keyword>
<evidence type="ECO:0000256" key="8">
    <source>
        <dbReference type="ARBA" id="ARBA00023316"/>
    </source>
</evidence>
<evidence type="ECO:0000256" key="3">
    <source>
        <dbReference type="ARBA" id="ARBA00022723"/>
    </source>
</evidence>
<keyword evidence="10" id="KW-1133">Transmembrane helix</keyword>
<name>A0A9W6M7T2_9MICO</name>
<dbReference type="SUPFAM" id="SSF55166">
    <property type="entry name" value="Hedgehog/DD-peptidase"/>
    <property type="match status" value="1"/>
</dbReference>
<evidence type="ECO:0000256" key="1">
    <source>
        <dbReference type="ARBA" id="ARBA00001362"/>
    </source>
</evidence>
<evidence type="ECO:0000256" key="5">
    <source>
        <dbReference type="ARBA" id="ARBA00022833"/>
    </source>
</evidence>
<feature type="transmembrane region" description="Helical" evidence="10">
    <location>
        <begin position="33"/>
        <end position="50"/>
    </location>
</feature>
<comment type="catalytic activity">
    <reaction evidence="1 9">
        <text>D-alanyl-D-alanine + H2O = 2 D-alanine</text>
        <dbReference type="Rhea" id="RHEA:20661"/>
        <dbReference type="ChEBI" id="CHEBI:15377"/>
        <dbReference type="ChEBI" id="CHEBI:57416"/>
        <dbReference type="ChEBI" id="CHEBI:57822"/>
        <dbReference type="EC" id="3.4.13.22"/>
    </reaction>
</comment>